<reference evidence="6" key="1">
    <citation type="journal article" date="2016" name="Proc. Natl. Acad. Sci. U.S.A.">
        <title>Chromosome-level assembly of Arabidopsis thaliana Ler reveals the extent of translocation and inversion polymorphisms.</title>
        <authorList>
            <person name="Zapata L."/>
            <person name="Ding J."/>
            <person name="Willing E.M."/>
            <person name="Hartwig B."/>
            <person name="Bezdan D."/>
            <person name="Jiao W.B."/>
            <person name="Patel V."/>
            <person name="Velikkakam James G."/>
            <person name="Koornneef M."/>
            <person name="Ossowski S."/>
            <person name="Schneeberger K."/>
        </authorList>
    </citation>
    <scope>NUCLEOTIDE SEQUENCE [LARGE SCALE GENOMIC DNA]</scope>
    <source>
        <strain evidence="6">cv. Landsberg erecta</strain>
    </source>
</reference>
<evidence type="ECO:0000313" key="6">
    <source>
        <dbReference type="Proteomes" id="UP000078284"/>
    </source>
</evidence>
<dbReference type="ExpressionAtlas" id="A0A178VJ95">
    <property type="expression patterns" value="baseline and differential"/>
</dbReference>
<dbReference type="Pfam" id="PF00160">
    <property type="entry name" value="Pro_isomerase"/>
    <property type="match status" value="1"/>
</dbReference>
<evidence type="ECO:0000259" key="4">
    <source>
        <dbReference type="PROSITE" id="PS50072"/>
    </source>
</evidence>
<dbReference type="InterPro" id="IPR029000">
    <property type="entry name" value="Cyclophilin-like_dom_sf"/>
</dbReference>
<accession>A0A178VJ95</accession>
<dbReference type="FunFam" id="2.40.100.10:FF:000049">
    <property type="entry name" value="Peptidyl-prolyl cis-trans isomerase"/>
    <property type="match status" value="1"/>
</dbReference>
<proteinExistence type="inferred from homology"/>
<dbReference type="AlphaFoldDB" id="A0A178VJ95"/>
<comment type="catalytic activity">
    <reaction evidence="2">
        <text>[protein]-peptidylproline (omega=180) = [protein]-peptidylproline (omega=0)</text>
        <dbReference type="Rhea" id="RHEA:16237"/>
        <dbReference type="Rhea" id="RHEA-COMP:10747"/>
        <dbReference type="Rhea" id="RHEA-COMP:10748"/>
        <dbReference type="ChEBI" id="CHEBI:83833"/>
        <dbReference type="ChEBI" id="CHEBI:83834"/>
        <dbReference type="EC" id="5.2.1.8"/>
    </reaction>
</comment>
<keyword evidence="2" id="KW-0697">Rotamase</keyword>
<dbReference type="InterPro" id="IPR002130">
    <property type="entry name" value="Cyclophilin-type_PPIase_dom"/>
</dbReference>
<keyword evidence="2" id="KW-0413">Isomerase</keyword>
<dbReference type="EC" id="5.2.1.8" evidence="2"/>
<feature type="domain" description="PPIase cyclophilin-type" evidence="4">
    <location>
        <begin position="7"/>
        <end position="166"/>
    </location>
</feature>
<dbReference type="EMBL" id="LUHQ01000003">
    <property type="protein sequence ID" value="OAP06399.1"/>
    <property type="molecule type" value="Genomic_DNA"/>
</dbReference>
<comment type="caution">
    <text evidence="5">The sequence shown here is derived from an EMBL/GenBank/DDBJ whole genome shotgun (WGS) entry which is preliminary data.</text>
</comment>
<sequence>MANPKVFFDLTVDGKPAGRIVIELFADLTPWTAENFRGLCTGERGIGKCGKPIHYKGSIFDHIVPDLMWCGGDIIFENESIHSEELDDEYFILNHEDGPGIISMTDSNGSQFQIHMKDYGLQVDGDHVVIGKVVEGLDLMRNIEKEVITTTTRMPSKPVVIADCGELSDYRSGKCYLMKNIENEVIIKTAKEPNKPVVIADCGGLSDDRSERYYLINIVVACMVLMCFWSWFV</sequence>
<dbReference type="Gene3D" id="2.40.100.10">
    <property type="entry name" value="Cyclophilin-like"/>
    <property type="match status" value="1"/>
</dbReference>
<name>A0A178VJ95_ARATH</name>
<dbReference type="GO" id="GO:0003755">
    <property type="term" value="F:peptidyl-prolyl cis-trans isomerase activity"/>
    <property type="evidence" value="ECO:0007669"/>
    <property type="project" value="UniProtKB-UniRule"/>
</dbReference>
<dbReference type="SUPFAM" id="SSF50891">
    <property type="entry name" value="Cyclophilin-like"/>
    <property type="match status" value="1"/>
</dbReference>
<evidence type="ECO:0000256" key="3">
    <source>
        <dbReference type="SAM" id="Phobius"/>
    </source>
</evidence>
<keyword evidence="3" id="KW-0812">Transmembrane</keyword>
<keyword evidence="3" id="KW-0472">Membrane</keyword>
<feature type="transmembrane region" description="Helical" evidence="3">
    <location>
        <begin position="213"/>
        <end position="232"/>
    </location>
</feature>
<protein>
    <recommendedName>
        <fullName evidence="2">Peptidyl-prolyl cis-trans isomerase</fullName>
        <shortName evidence="2">PPIase</shortName>
        <ecNumber evidence="2">5.2.1.8</ecNumber>
    </recommendedName>
</protein>
<organism evidence="5 6">
    <name type="scientific">Arabidopsis thaliana</name>
    <name type="common">Mouse-ear cress</name>
    <dbReference type="NCBI Taxonomy" id="3702"/>
    <lineage>
        <taxon>Eukaryota</taxon>
        <taxon>Viridiplantae</taxon>
        <taxon>Streptophyta</taxon>
        <taxon>Embryophyta</taxon>
        <taxon>Tracheophyta</taxon>
        <taxon>Spermatophyta</taxon>
        <taxon>Magnoliopsida</taxon>
        <taxon>eudicotyledons</taxon>
        <taxon>Gunneridae</taxon>
        <taxon>Pentapetalae</taxon>
        <taxon>rosids</taxon>
        <taxon>malvids</taxon>
        <taxon>Brassicales</taxon>
        <taxon>Brassicaceae</taxon>
        <taxon>Camelineae</taxon>
        <taxon>Arabidopsis</taxon>
    </lineage>
</organism>
<dbReference type="PRINTS" id="PR00153">
    <property type="entry name" value="CSAPPISMRASE"/>
</dbReference>
<dbReference type="PROSITE" id="PS50072">
    <property type="entry name" value="CSA_PPIASE_2"/>
    <property type="match status" value="1"/>
</dbReference>
<evidence type="ECO:0000313" key="5">
    <source>
        <dbReference type="EMBL" id="OAP06399.1"/>
    </source>
</evidence>
<evidence type="ECO:0000256" key="1">
    <source>
        <dbReference type="ARBA" id="ARBA00007365"/>
    </source>
</evidence>
<dbReference type="Proteomes" id="UP000078284">
    <property type="component" value="Chromosome 3"/>
</dbReference>
<evidence type="ECO:0000256" key="2">
    <source>
        <dbReference type="RuleBase" id="RU363019"/>
    </source>
</evidence>
<dbReference type="PANTHER" id="PTHR11071:SF552">
    <property type="entry name" value="PEPTIDYL-PROLYL CIS-TRANS ISOMERASE CYP26-1"/>
    <property type="match status" value="1"/>
</dbReference>
<comment type="function">
    <text evidence="2">PPIases accelerate the folding of proteins. It catalyzes the cis-trans isomerization of proline imidic peptide bonds in oligopeptides.</text>
</comment>
<keyword evidence="3" id="KW-1133">Transmembrane helix</keyword>
<comment type="similarity">
    <text evidence="1 2">Belongs to the cyclophilin-type PPIase family.</text>
</comment>
<gene>
    <name evidence="5" type="ordered locus">AXX17_At3g24690</name>
</gene>
<dbReference type="PANTHER" id="PTHR11071">
    <property type="entry name" value="PEPTIDYL-PROLYL CIS-TRANS ISOMERASE"/>
    <property type="match status" value="1"/>
</dbReference>